<reference evidence="1" key="1">
    <citation type="submission" date="2020-08" db="EMBL/GenBank/DDBJ databases">
        <title>Genome sequencing and assembly of the red palm weevil Rhynchophorus ferrugineus.</title>
        <authorList>
            <person name="Dias G.B."/>
            <person name="Bergman C.M."/>
            <person name="Manee M."/>
        </authorList>
    </citation>
    <scope>NUCLEOTIDE SEQUENCE</scope>
    <source>
        <strain evidence="1">AA-2017</strain>
        <tissue evidence="1">Whole larva</tissue>
    </source>
</reference>
<organism evidence="1 2">
    <name type="scientific">Rhynchophorus ferrugineus</name>
    <name type="common">Red palm weevil</name>
    <name type="synonym">Curculio ferrugineus</name>
    <dbReference type="NCBI Taxonomy" id="354439"/>
    <lineage>
        <taxon>Eukaryota</taxon>
        <taxon>Metazoa</taxon>
        <taxon>Ecdysozoa</taxon>
        <taxon>Arthropoda</taxon>
        <taxon>Hexapoda</taxon>
        <taxon>Insecta</taxon>
        <taxon>Pterygota</taxon>
        <taxon>Neoptera</taxon>
        <taxon>Endopterygota</taxon>
        <taxon>Coleoptera</taxon>
        <taxon>Polyphaga</taxon>
        <taxon>Cucujiformia</taxon>
        <taxon>Curculionidae</taxon>
        <taxon>Dryophthorinae</taxon>
        <taxon>Rhynchophorus</taxon>
    </lineage>
</organism>
<evidence type="ECO:0000313" key="1">
    <source>
        <dbReference type="EMBL" id="KAF7272205.1"/>
    </source>
</evidence>
<dbReference type="Proteomes" id="UP000625711">
    <property type="component" value="Unassembled WGS sequence"/>
</dbReference>
<protein>
    <submittedName>
        <fullName evidence="1">Uncharacterized protein</fullName>
    </submittedName>
</protein>
<dbReference type="EMBL" id="JAACXV010013814">
    <property type="protein sequence ID" value="KAF7272205.1"/>
    <property type="molecule type" value="Genomic_DNA"/>
</dbReference>
<gene>
    <name evidence="1" type="ORF">GWI33_014993</name>
</gene>
<keyword evidence="2" id="KW-1185">Reference proteome</keyword>
<sequence>MNDRVLSDQTKLKNCYHNPCFFSFRHTPPHNFTHIAVKVETITKTRPVSPKTILEMTLEISEAATKGGGGTCIYKKERERALIKLTLNFTLKNQQKKRTQLNNGALRERWRSLQSTHPTQLFVSGLKKEFLTR</sequence>
<proteinExistence type="predicted"/>
<evidence type="ECO:0000313" key="2">
    <source>
        <dbReference type="Proteomes" id="UP000625711"/>
    </source>
</evidence>
<dbReference type="AlphaFoldDB" id="A0A834MA67"/>
<comment type="caution">
    <text evidence="1">The sequence shown here is derived from an EMBL/GenBank/DDBJ whole genome shotgun (WGS) entry which is preliminary data.</text>
</comment>
<accession>A0A834MA67</accession>
<name>A0A834MA67_RHYFE</name>